<accession>A0A232EVY1</accession>
<name>A0A232EVY1_9HYME</name>
<protein>
    <submittedName>
        <fullName evidence="2">Uncharacterized protein</fullName>
    </submittedName>
</protein>
<organism evidence="2 3">
    <name type="scientific">Trichomalopsis sarcophagae</name>
    <dbReference type="NCBI Taxonomy" id="543379"/>
    <lineage>
        <taxon>Eukaryota</taxon>
        <taxon>Metazoa</taxon>
        <taxon>Ecdysozoa</taxon>
        <taxon>Arthropoda</taxon>
        <taxon>Hexapoda</taxon>
        <taxon>Insecta</taxon>
        <taxon>Pterygota</taxon>
        <taxon>Neoptera</taxon>
        <taxon>Endopterygota</taxon>
        <taxon>Hymenoptera</taxon>
        <taxon>Apocrita</taxon>
        <taxon>Proctotrupomorpha</taxon>
        <taxon>Chalcidoidea</taxon>
        <taxon>Pteromalidae</taxon>
        <taxon>Pteromalinae</taxon>
        <taxon>Trichomalopsis</taxon>
    </lineage>
</organism>
<evidence type="ECO:0000256" key="1">
    <source>
        <dbReference type="SAM" id="Phobius"/>
    </source>
</evidence>
<dbReference type="EMBL" id="NNAY01001933">
    <property type="protein sequence ID" value="OXU22515.1"/>
    <property type="molecule type" value="Genomic_DNA"/>
</dbReference>
<sequence length="83" mass="9568">MDRPICSVKCIFDIQSNVCLVLLCSFVCVCVCVCRNISGTTRSISIKFDIHVYFWIPNSRKAVIFYFSNNVSFCGQFLIFEKH</sequence>
<keyword evidence="1" id="KW-0472">Membrane</keyword>
<keyword evidence="3" id="KW-1185">Reference proteome</keyword>
<dbReference type="Proteomes" id="UP000215335">
    <property type="component" value="Unassembled WGS sequence"/>
</dbReference>
<gene>
    <name evidence="2" type="ORF">TSAR_005585</name>
</gene>
<dbReference type="AlphaFoldDB" id="A0A232EVY1"/>
<keyword evidence="1" id="KW-1133">Transmembrane helix</keyword>
<keyword evidence="1" id="KW-0812">Transmembrane</keyword>
<comment type="caution">
    <text evidence="2">The sequence shown here is derived from an EMBL/GenBank/DDBJ whole genome shotgun (WGS) entry which is preliminary data.</text>
</comment>
<feature type="transmembrane region" description="Helical" evidence="1">
    <location>
        <begin position="20"/>
        <end position="38"/>
    </location>
</feature>
<proteinExistence type="predicted"/>
<evidence type="ECO:0000313" key="3">
    <source>
        <dbReference type="Proteomes" id="UP000215335"/>
    </source>
</evidence>
<evidence type="ECO:0000313" key="2">
    <source>
        <dbReference type="EMBL" id="OXU22515.1"/>
    </source>
</evidence>
<reference evidence="2 3" key="1">
    <citation type="journal article" date="2017" name="Curr. Biol.">
        <title>The Evolution of Venom by Co-option of Single-Copy Genes.</title>
        <authorList>
            <person name="Martinson E.O."/>
            <person name="Mrinalini"/>
            <person name="Kelkar Y.D."/>
            <person name="Chang C.H."/>
            <person name="Werren J.H."/>
        </authorList>
    </citation>
    <scope>NUCLEOTIDE SEQUENCE [LARGE SCALE GENOMIC DNA]</scope>
    <source>
        <strain evidence="2 3">Alberta</strain>
        <tissue evidence="2">Whole body</tissue>
    </source>
</reference>